<sequence>MEREYDKATLKKVQQKELGILKDFQDICKKHDLTYFAMWGTAIGAIRHKGFIPWDDDIDVCLPRADYDKLLHIIDTEWQDKYTVINASKDENYPLMTSRIMLNGTRFQDYSLKGLKCKLGIFLDVYAFDNAPDDEAELKKQARKAFLYNKLMILRLIPYPYLPFGGIKGKLVHAACAVVHGFLVLFRVKNRSLYRKYCAAVQRYKDKETESIAYMGDTDPLIAVYRKDDVFPLKEYDFEDVKLYLPGEVDKLLRRQYGDYMVLPPEGQRKNHFPAVLDFGDE</sequence>
<proteinExistence type="predicted"/>
<dbReference type="EC" id="2.7.8.-" evidence="3"/>
<evidence type="ECO:0000259" key="2">
    <source>
        <dbReference type="Pfam" id="PF04991"/>
    </source>
</evidence>
<evidence type="ECO:0000256" key="1">
    <source>
        <dbReference type="SAM" id="Phobius"/>
    </source>
</evidence>
<feature type="domain" description="LicD/FKTN/FKRP nucleotidyltransferase" evidence="2">
    <location>
        <begin position="28"/>
        <end position="258"/>
    </location>
</feature>
<keyword evidence="3" id="KW-0808">Transferase</keyword>
<dbReference type="Proteomes" id="UP000034076">
    <property type="component" value="Unassembled WGS sequence"/>
</dbReference>
<dbReference type="InterPro" id="IPR052942">
    <property type="entry name" value="LPS_cholinephosphotransferase"/>
</dbReference>
<name>A0A0M2NG51_9FIRM</name>
<dbReference type="OrthoDB" id="9786100at2"/>
<keyword evidence="4" id="KW-1185">Reference proteome</keyword>
<dbReference type="EMBL" id="LAYJ01000088">
    <property type="protein sequence ID" value="KKI51138.1"/>
    <property type="molecule type" value="Genomic_DNA"/>
</dbReference>
<reference evidence="3 4" key="1">
    <citation type="submission" date="2015-04" db="EMBL/GenBank/DDBJ databases">
        <title>Draft genome sequence of bacteremic isolate Catabacter hongkongensis type strain HKU16T.</title>
        <authorList>
            <person name="Lau S.K."/>
            <person name="Teng J.L."/>
            <person name="Huang Y."/>
            <person name="Curreem S.O."/>
            <person name="Tsui S.K."/>
            <person name="Woo P.C."/>
        </authorList>
    </citation>
    <scope>NUCLEOTIDE SEQUENCE [LARGE SCALE GENOMIC DNA]</scope>
    <source>
        <strain evidence="3 4">HKU16</strain>
    </source>
</reference>
<dbReference type="PATRIC" id="fig|270498.16.peg.964"/>
<accession>A0A0M2NG51</accession>
<dbReference type="GO" id="GO:0009100">
    <property type="term" value="P:glycoprotein metabolic process"/>
    <property type="evidence" value="ECO:0007669"/>
    <property type="project" value="UniProtKB-ARBA"/>
</dbReference>
<dbReference type="STRING" id="270498.CHK_1525"/>
<dbReference type="PANTHER" id="PTHR43404">
    <property type="entry name" value="LIPOPOLYSACCHARIDE CHOLINEPHOSPHOTRANSFERASE LICD"/>
    <property type="match status" value="1"/>
</dbReference>
<evidence type="ECO:0000313" key="4">
    <source>
        <dbReference type="Proteomes" id="UP000034076"/>
    </source>
</evidence>
<comment type="caution">
    <text evidence="3">The sequence shown here is derived from an EMBL/GenBank/DDBJ whole genome shotgun (WGS) entry which is preliminary data.</text>
</comment>
<dbReference type="AlphaFoldDB" id="A0A0M2NG51"/>
<evidence type="ECO:0000313" key="3">
    <source>
        <dbReference type="EMBL" id="KKI51138.1"/>
    </source>
</evidence>
<gene>
    <name evidence="3" type="ORF">CHK_1525</name>
</gene>
<keyword evidence="1" id="KW-1133">Transmembrane helix</keyword>
<keyword evidence="1" id="KW-0472">Membrane</keyword>
<dbReference type="PANTHER" id="PTHR43404:SF2">
    <property type="entry name" value="LIPOPOLYSACCHARIDE CHOLINEPHOSPHOTRANSFERASE LICD"/>
    <property type="match status" value="1"/>
</dbReference>
<organism evidence="3 4">
    <name type="scientific">Christensenella hongkongensis</name>
    <dbReference type="NCBI Taxonomy" id="270498"/>
    <lineage>
        <taxon>Bacteria</taxon>
        <taxon>Bacillati</taxon>
        <taxon>Bacillota</taxon>
        <taxon>Clostridia</taxon>
        <taxon>Christensenellales</taxon>
        <taxon>Christensenellaceae</taxon>
        <taxon>Christensenella</taxon>
    </lineage>
</organism>
<dbReference type="Pfam" id="PF04991">
    <property type="entry name" value="LicD"/>
    <property type="match status" value="1"/>
</dbReference>
<dbReference type="InterPro" id="IPR007074">
    <property type="entry name" value="LicD/FKTN/FKRP_NTP_transf"/>
</dbReference>
<feature type="transmembrane region" description="Helical" evidence="1">
    <location>
        <begin position="147"/>
        <end position="165"/>
    </location>
</feature>
<protein>
    <submittedName>
        <fullName evidence="3">Lipopolysaccharide cholinephosphotransferase LicD1</fullName>
        <ecNumber evidence="3">2.7.8.-</ecNumber>
    </submittedName>
</protein>
<keyword evidence="1" id="KW-0812">Transmembrane</keyword>
<feature type="transmembrane region" description="Helical" evidence="1">
    <location>
        <begin position="171"/>
        <end position="188"/>
    </location>
</feature>
<dbReference type="RefSeq" id="WP_046443383.1">
    <property type="nucleotide sequence ID" value="NZ_LAYJ01000088.1"/>
</dbReference>
<dbReference type="GO" id="GO:0016740">
    <property type="term" value="F:transferase activity"/>
    <property type="evidence" value="ECO:0007669"/>
    <property type="project" value="UniProtKB-KW"/>
</dbReference>